<dbReference type="InterPro" id="IPR001441">
    <property type="entry name" value="UPP_synth-like"/>
</dbReference>
<feature type="binding site" evidence="2">
    <location>
        <position position="435"/>
    </location>
    <ligand>
        <name>substrate</name>
    </ligand>
</feature>
<comment type="function">
    <text evidence="2">Catalyzes the condensation of isopentenyl diphosphate (IPP) with allylic pyrophosphates generating different type of terpenoids.</text>
</comment>
<dbReference type="Pfam" id="PF01255">
    <property type="entry name" value="Prenyltransf"/>
    <property type="match status" value="1"/>
</dbReference>
<dbReference type="EC" id="2.5.1.-" evidence="2"/>
<dbReference type="PANTHER" id="PTHR10291">
    <property type="entry name" value="DEHYDRODOLICHYL DIPHOSPHATE SYNTHASE FAMILY MEMBER"/>
    <property type="match status" value="1"/>
</dbReference>
<dbReference type="Proteomes" id="UP000316603">
    <property type="component" value="Unassembled WGS sequence"/>
</dbReference>
<evidence type="ECO:0000256" key="2">
    <source>
        <dbReference type="HAMAP-Rule" id="MF_01139"/>
    </source>
</evidence>
<dbReference type="PANTHER" id="PTHR10291:SF0">
    <property type="entry name" value="DEHYDRODOLICHYL DIPHOSPHATE SYNTHASE 2"/>
    <property type="match status" value="1"/>
</dbReference>
<dbReference type="InterPro" id="IPR002060">
    <property type="entry name" value="Squ/phyt_synthse"/>
</dbReference>
<gene>
    <name evidence="3" type="ORF">FHX78_111363</name>
</gene>
<reference evidence="3 4" key="1">
    <citation type="submission" date="2019-06" db="EMBL/GenBank/DDBJ databases">
        <title>Sequencing the genomes of 1000 actinobacteria strains.</title>
        <authorList>
            <person name="Klenk H.-P."/>
        </authorList>
    </citation>
    <scope>NUCLEOTIDE SEQUENCE [LARGE SCALE GENOMIC DNA]</scope>
    <source>
        <strain evidence="3 4">DSM 41695</strain>
    </source>
</reference>
<keyword evidence="4" id="KW-1185">Reference proteome</keyword>
<dbReference type="Pfam" id="PF00494">
    <property type="entry name" value="SQS_PSY"/>
    <property type="match status" value="1"/>
</dbReference>
<evidence type="ECO:0000256" key="1">
    <source>
        <dbReference type="ARBA" id="ARBA00022679"/>
    </source>
</evidence>
<dbReference type="NCBIfam" id="TIGR00055">
    <property type="entry name" value="uppS"/>
    <property type="match status" value="1"/>
</dbReference>
<organism evidence="3 4">
    <name type="scientific">Streptomyces capillispiralis</name>
    <dbReference type="NCBI Taxonomy" id="68182"/>
    <lineage>
        <taxon>Bacteria</taxon>
        <taxon>Bacillati</taxon>
        <taxon>Actinomycetota</taxon>
        <taxon>Actinomycetes</taxon>
        <taxon>Kitasatosporales</taxon>
        <taxon>Streptomycetaceae</taxon>
        <taxon>Streptomyces</taxon>
    </lineage>
</organism>
<sequence length="605" mass="66982">MNIRDVVRGKTVVPDLPRPRLPGGVSARRYMIAEEPALRAAYEVCRRQTRRDPAEYALIRLTPAPLRPACWALWAAASAVDDLADDRLATVPERAARVDEWITALGDDLAAGRSADPVRHALVDTAGRWRLDLTVLRGALEVVRDDVAGRRFADWAAWRAWGRGTLVPWFDLTRDLFERAGAPVALRLDHQEDYERFIDGVRLTNDLTDLARDLALDGLFVPGEVLARHPGAEQDLLHRRWSDDVAALIAHLTATARRWTDQPGLTRGMHPGPATVLDTMAALLHAQLDAVDAAGPRLLRTVPRPGAAAGARILAPARLRAGLAWKLTPLTIPGPRPARPPGAAAARPVPRPRAAGFPEPPAHPTGIGPPRIPADRMPTHVAVIMDGNGRWATERGLPRSEGHRAGVRAVHETVYGALQIGLPWLTLYAFSTENWKREPEEIGHILSGLRDQLDADPYRDLDVRLRWSGRPGRLPTDLVDALRRREHATRTRGRLTLTLCVNYGGRDEIARAAASLARAARAGDIDPVLIEESDVAAHLPHPDLPDVDLLWRTSSEQRTSNFLPWQATYAELHFSDTLWPDIDRRDLWRVVTAYGERRRRHGAAP</sequence>
<feature type="binding site" evidence="2">
    <location>
        <position position="386"/>
    </location>
    <ligand>
        <name>Mg(2+)</name>
        <dbReference type="ChEBI" id="CHEBI:18420"/>
    </ligand>
</feature>
<name>A0A561TBF7_9ACTN</name>
<feature type="binding site" evidence="2">
    <location>
        <begin position="387"/>
        <end position="390"/>
    </location>
    <ligand>
        <name>substrate</name>
    </ligand>
</feature>
<evidence type="ECO:0000313" key="3">
    <source>
        <dbReference type="EMBL" id="TWF84429.1"/>
    </source>
</evidence>
<protein>
    <recommendedName>
        <fullName evidence="2">Isoprenyl transferase</fullName>
        <ecNumber evidence="2">2.5.1.-</ecNumber>
    </recommendedName>
</protein>
<keyword evidence="2" id="KW-0460">Magnesium</keyword>
<evidence type="ECO:0000313" key="4">
    <source>
        <dbReference type="Proteomes" id="UP000316603"/>
    </source>
</evidence>
<feature type="binding site" evidence="2">
    <location>
        <position position="399"/>
    </location>
    <ligand>
        <name>substrate</name>
    </ligand>
</feature>
<dbReference type="GO" id="GO:0000287">
    <property type="term" value="F:magnesium ion binding"/>
    <property type="evidence" value="ECO:0007669"/>
    <property type="project" value="UniProtKB-UniRule"/>
</dbReference>
<dbReference type="GO" id="GO:0008834">
    <property type="term" value="F:ditrans,polycis-undecaprenyl-diphosphate synthase [(2E,6E)-farnesyl-diphosphate specific] activity"/>
    <property type="evidence" value="ECO:0007669"/>
    <property type="project" value="TreeGrafter"/>
</dbReference>
<dbReference type="AlphaFoldDB" id="A0A561TBF7"/>
<feature type="binding site" evidence="2">
    <location>
        <position position="403"/>
    </location>
    <ligand>
        <name>substrate</name>
    </ligand>
</feature>
<feature type="binding site" evidence="2">
    <location>
        <begin position="558"/>
        <end position="560"/>
    </location>
    <ligand>
        <name>substrate</name>
    </ligand>
</feature>
<dbReference type="RefSeq" id="WP_308439674.1">
    <property type="nucleotide sequence ID" value="NZ_BNCE01000005.1"/>
</dbReference>
<dbReference type="CDD" id="cd00475">
    <property type="entry name" value="Cis_IPPS"/>
    <property type="match status" value="1"/>
</dbReference>
<dbReference type="SUPFAM" id="SSF64005">
    <property type="entry name" value="Undecaprenyl diphosphate synthase"/>
    <property type="match status" value="1"/>
</dbReference>
<dbReference type="SUPFAM" id="SSF48576">
    <property type="entry name" value="Terpenoid synthases"/>
    <property type="match status" value="1"/>
</dbReference>
<feature type="binding site" evidence="2">
    <location>
        <position position="437"/>
    </location>
    <ligand>
        <name>substrate</name>
    </ligand>
</feature>
<feature type="active site" description="Proton acceptor" evidence="2">
    <location>
        <position position="434"/>
    </location>
</feature>
<dbReference type="GO" id="GO:0033850">
    <property type="term" value="F:Z-farnesyl diphosphate synthase activity"/>
    <property type="evidence" value="ECO:0007669"/>
    <property type="project" value="TreeGrafter"/>
</dbReference>
<dbReference type="EMBL" id="VIWV01000001">
    <property type="protein sequence ID" value="TWF84429.1"/>
    <property type="molecule type" value="Genomic_DNA"/>
</dbReference>
<proteinExistence type="inferred from homology"/>
<feature type="binding site" evidence="2">
    <location>
        <position position="391"/>
    </location>
    <ligand>
        <name>substrate</name>
    </ligand>
</feature>
<dbReference type="GO" id="GO:0016094">
    <property type="term" value="P:polyprenol biosynthetic process"/>
    <property type="evidence" value="ECO:0007669"/>
    <property type="project" value="TreeGrafter"/>
</dbReference>
<dbReference type="GO" id="GO:0005829">
    <property type="term" value="C:cytosol"/>
    <property type="evidence" value="ECO:0007669"/>
    <property type="project" value="TreeGrafter"/>
</dbReference>
<feature type="binding site" evidence="2">
    <location>
        <position position="571"/>
    </location>
    <ligand>
        <name>Mg(2+)</name>
        <dbReference type="ChEBI" id="CHEBI:18420"/>
    </ligand>
</feature>
<comment type="cofactor">
    <cofactor evidence="2">
        <name>Mg(2+)</name>
        <dbReference type="ChEBI" id="CHEBI:18420"/>
    </cofactor>
    <text evidence="2">Binds 2 magnesium ions per subunit.</text>
</comment>
<dbReference type="GO" id="GO:0005886">
    <property type="term" value="C:plasma membrane"/>
    <property type="evidence" value="ECO:0007669"/>
    <property type="project" value="TreeGrafter"/>
</dbReference>
<comment type="caution">
    <text evidence="3">The sequence shown here is derived from an EMBL/GenBank/DDBJ whole genome shotgun (WGS) entry which is preliminary data.</text>
</comment>
<comment type="subunit">
    <text evidence="2">Homodimer.</text>
</comment>
<feature type="binding site" evidence="2">
    <location>
        <position position="552"/>
    </location>
    <ligand>
        <name>substrate</name>
    </ligand>
</feature>
<comment type="similarity">
    <text evidence="2">Belongs to the UPP synthase family.</text>
</comment>
<feature type="active site" evidence="2">
    <location>
        <position position="386"/>
    </location>
</feature>
<dbReference type="Gene3D" id="1.10.600.10">
    <property type="entry name" value="Farnesyl Diphosphate Synthase"/>
    <property type="match status" value="1"/>
</dbReference>
<dbReference type="Gene3D" id="3.40.1180.10">
    <property type="entry name" value="Decaprenyl diphosphate synthase-like"/>
    <property type="match status" value="1"/>
</dbReference>
<keyword evidence="1 2" id="KW-0808">Transferase</keyword>
<dbReference type="GO" id="GO:0030145">
    <property type="term" value="F:manganese ion binding"/>
    <property type="evidence" value="ECO:0007669"/>
    <property type="project" value="TreeGrafter"/>
</dbReference>
<accession>A0A561TBF7</accession>
<dbReference type="InterPro" id="IPR008949">
    <property type="entry name" value="Isoprenoid_synthase_dom_sf"/>
</dbReference>
<feature type="binding site" evidence="2">
    <location>
        <begin position="431"/>
        <end position="433"/>
    </location>
    <ligand>
        <name>substrate</name>
    </ligand>
</feature>
<keyword evidence="2" id="KW-0479">Metal-binding</keyword>
<dbReference type="InterPro" id="IPR036424">
    <property type="entry name" value="UPP_synth-like_sf"/>
</dbReference>
<dbReference type="HAMAP" id="MF_01139">
    <property type="entry name" value="ISPT"/>
    <property type="match status" value="1"/>
</dbReference>